<protein>
    <submittedName>
        <fullName evidence="1">Uncharacterized protein</fullName>
    </submittedName>
</protein>
<dbReference type="Proteomes" id="UP000724874">
    <property type="component" value="Unassembled WGS sequence"/>
</dbReference>
<dbReference type="EMBL" id="JADNYJ010000098">
    <property type="protein sequence ID" value="KAF8886081.1"/>
    <property type="molecule type" value="Genomic_DNA"/>
</dbReference>
<name>A0A9P5NHW3_GYMJU</name>
<evidence type="ECO:0000313" key="1">
    <source>
        <dbReference type="EMBL" id="KAF8886081.1"/>
    </source>
</evidence>
<gene>
    <name evidence="1" type="ORF">CPB84DRAFT_1950478</name>
</gene>
<proteinExistence type="predicted"/>
<accession>A0A9P5NHW3</accession>
<reference evidence="1" key="1">
    <citation type="submission" date="2020-11" db="EMBL/GenBank/DDBJ databases">
        <authorList>
            <consortium name="DOE Joint Genome Institute"/>
            <person name="Ahrendt S."/>
            <person name="Riley R."/>
            <person name="Andreopoulos W."/>
            <person name="LaButti K."/>
            <person name="Pangilinan J."/>
            <person name="Ruiz-duenas F.J."/>
            <person name="Barrasa J.M."/>
            <person name="Sanchez-Garcia M."/>
            <person name="Camarero S."/>
            <person name="Miyauchi S."/>
            <person name="Serrano A."/>
            <person name="Linde D."/>
            <person name="Babiker R."/>
            <person name="Drula E."/>
            <person name="Ayuso-Fernandez I."/>
            <person name="Pacheco R."/>
            <person name="Padilla G."/>
            <person name="Ferreira P."/>
            <person name="Barriuso J."/>
            <person name="Kellner H."/>
            <person name="Castanera R."/>
            <person name="Alfaro M."/>
            <person name="Ramirez L."/>
            <person name="Pisabarro A.G."/>
            <person name="Kuo A."/>
            <person name="Tritt A."/>
            <person name="Lipzen A."/>
            <person name="He G."/>
            <person name="Yan M."/>
            <person name="Ng V."/>
            <person name="Cullen D."/>
            <person name="Martin F."/>
            <person name="Rosso M.-N."/>
            <person name="Henrissat B."/>
            <person name="Hibbett D."/>
            <person name="Martinez A.T."/>
            <person name="Grigoriev I.V."/>
        </authorList>
    </citation>
    <scope>NUCLEOTIDE SEQUENCE</scope>
    <source>
        <strain evidence="1">AH 44721</strain>
    </source>
</reference>
<comment type="caution">
    <text evidence="1">The sequence shown here is derived from an EMBL/GenBank/DDBJ whole genome shotgun (WGS) entry which is preliminary data.</text>
</comment>
<organism evidence="1 2">
    <name type="scientific">Gymnopilus junonius</name>
    <name type="common">Spectacular rustgill mushroom</name>
    <name type="synonym">Gymnopilus spectabilis subsp. junonius</name>
    <dbReference type="NCBI Taxonomy" id="109634"/>
    <lineage>
        <taxon>Eukaryota</taxon>
        <taxon>Fungi</taxon>
        <taxon>Dikarya</taxon>
        <taxon>Basidiomycota</taxon>
        <taxon>Agaricomycotina</taxon>
        <taxon>Agaricomycetes</taxon>
        <taxon>Agaricomycetidae</taxon>
        <taxon>Agaricales</taxon>
        <taxon>Agaricineae</taxon>
        <taxon>Hymenogastraceae</taxon>
        <taxon>Gymnopilus</taxon>
    </lineage>
</organism>
<keyword evidence="2" id="KW-1185">Reference proteome</keyword>
<dbReference type="AlphaFoldDB" id="A0A9P5NHW3"/>
<evidence type="ECO:0000313" key="2">
    <source>
        <dbReference type="Proteomes" id="UP000724874"/>
    </source>
</evidence>
<sequence>MSPFWPRSAINPIYASCAKIFVLTETKISSNLCIAAAGIRLAVADPVDRFRTNQVGNVPYIVDDVPTLRTYTTAECVGVCLPKLPTQKDLESSGKPCGIEPGCHYTKLYNFSIRGESEITPSNCFLVKIVNVKVGIVLQPKRNFESVGADAKGVQVLNGDQKDAERYPTRLV</sequence>